<name>A0ABQ0JMX9_9VIBR</name>
<protein>
    <submittedName>
        <fullName evidence="1">Uncharacterized protein</fullName>
    </submittedName>
</protein>
<sequence>MHRSLPILNKKLLGEKFTIELIDESGKIISSNHYQPGDY</sequence>
<reference evidence="2" key="1">
    <citation type="submission" date="2014-09" db="EMBL/GenBank/DDBJ databases">
        <title>Vibrio variabilis JCM 19239. (C206) whole genome shotgun sequence.</title>
        <authorList>
            <person name="Sawabe T."/>
            <person name="Meirelles P."/>
            <person name="Nakanishi M."/>
            <person name="Sayaka M."/>
            <person name="Hattori M."/>
            <person name="Ohkuma M."/>
        </authorList>
    </citation>
    <scope>NUCLEOTIDE SEQUENCE [LARGE SCALE GENOMIC DNA]</scope>
    <source>
        <strain evidence="2">JCM 19239</strain>
    </source>
</reference>
<comment type="caution">
    <text evidence="1">The sequence shown here is derived from an EMBL/GenBank/DDBJ whole genome shotgun (WGS) entry which is preliminary data.</text>
</comment>
<keyword evidence="2" id="KW-1185">Reference proteome</keyword>
<gene>
    <name evidence="1" type="ORF">JCM19239_2588</name>
</gene>
<evidence type="ECO:0000313" key="2">
    <source>
        <dbReference type="Proteomes" id="UP000029223"/>
    </source>
</evidence>
<dbReference type="Proteomes" id="UP000029223">
    <property type="component" value="Unassembled WGS sequence"/>
</dbReference>
<organism evidence="1 2">
    <name type="scientific">Vibrio variabilis</name>
    <dbReference type="NCBI Taxonomy" id="990271"/>
    <lineage>
        <taxon>Bacteria</taxon>
        <taxon>Pseudomonadati</taxon>
        <taxon>Pseudomonadota</taxon>
        <taxon>Gammaproteobacteria</taxon>
        <taxon>Vibrionales</taxon>
        <taxon>Vibrionaceae</taxon>
        <taxon>Vibrio</taxon>
    </lineage>
</organism>
<evidence type="ECO:0000313" key="1">
    <source>
        <dbReference type="EMBL" id="GAL29660.1"/>
    </source>
</evidence>
<proteinExistence type="predicted"/>
<dbReference type="EMBL" id="BBMS01000070">
    <property type="protein sequence ID" value="GAL29660.1"/>
    <property type="molecule type" value="Genomic_DNA"/>
</dbReference>
<accession>A0ABQ0JMX9</accession>